<dbReference type="GO" id="GO:0003700">
    <property type="term" value="F:DNA-binding transcription factor activity"/>
    <property type="evidence" value="ECO:0007669"/>
    <property type="project" value="TreeGrafter"/>
</dbReference>
<dbReference type="Pfam" id="PF00440">
    <property type="entry name" value="TetR_N"/>
    <property type="match status" value="1"/>
</dbReference>
<evidence type="ECO:0000313" key="6">
    <source>
        <dbReference type="EMBL" id="GAC68635.1"/>
    </source>
</evidence>
<protein>
    <submittedName>
        <fullName evidence="6">Putative transcriptional regulator</fullName>
    </submittedName>
</protein>
<keyword evidence="7" id="KW-1185">Reference proteome</keyword>
<dbReference type="InterPro" id="IPR050109">
    <property type="entry name" value="HTH-type_TetR-like_transc_reg"/>
</dbReference>
<name>M0QJ26_9ACTN</name>
<evidence type="ECO:0000256" key="4">
    <source>
        <dbReference type="PROSITE-ProRule" id="PRU00335"/>
    </source>
</evidence>
<dbReference type="InterPro" id="IPR009057">
    <property type="entry name" value="Homeodomain-like_sf"/>
</dbReference>
<dbReference type="PANTHER" id="PTHR30055">
    <property type="entry name" value="HTH-TYPE TRANSCRIPTIONAL REGULATOR RUTR"/>
    <property type="match status" value="1"/>
</dbReference>
<keyword evidence="3" id="KW-0804">Transcription</keyword>
<dbReference type="Proteomes" id="UP000011666">
    <property type="component" value="Unassembled WGS sequence"/>
</dbReference>
<sequence length="194" mass="20688">MECAIALIAESGYPQSSIAKIAERAGIAKSVVLYHFRGKDELVAAIVETVFAKSAAVMIPQIVAASTATERLRAYIASNGEFLDAHRPDAIALYAISSTYRDAEGRRFDEAVQASVDTDGVPPELALLDPESIFADGVRDGEFTTDTEPRVLKNILRAALDGVVGELARDDSFDVLTHTAAISDLFLTATGASR</sequence>
<dbReference type="PANTHER" id="PTHR30055:SF234">
    <property type="entry name" value="HTH-TYPE TRANSCRIPTIONAL REGULATOR BETI"/>
    <property type="match status" value="1"/>
</dbReference>
<evidence type="ECO:0000259" key="5">
    <source>
        <dbReference type="PROSITE" id="PS50977"/>
    </source>
</evidence>
<dbReference type="eggNOG" id="COG1309">
    <property type="taxonomic scope" value="Bacteria"/>
</dbReference>
<keyword evidence="2 4" id="KW-0238">DNA-binding</keyword>
<dbReference type="SUPFAM" id="SSF46689">
    <property type="entry name" value="Homeodomain-like"/>
    <property type="match status" value="1"/>
</dbReference>
<dbReference type="AlphaFoldDB" id="M0QJ26"/>
<dbReference type="PROSITE" id="PS50977">
    <property type="entry name" value="HTH_TETR_2"/>
    <property type="match status" value="1"/>
</dbReference>
<dbReference type="Gene3D" id="1.10.357.10">
    <property type="entry name" value="Tetracycline Repressor, domain 2"/>
    <property type="match status" value="1"/>
</dbReference>
<evidence type="ECO:0000256" key="1">
    <source>
        <dbReference type="ARBA" id="ARBA00023015"/>
    </source>
</evidence>
<dbReference type="GO" id="GO:0000976">
    <property type="term" value="F:transcription cis-regulatory region binding"/>
    <property type="evidence" value="ECO:0007669"/>
    <property type="project" value="TreeGrafter"/>
</dbReference>
<evidence type="ECO:0000256" key="3">
    <source>
        <dbReference type="ARBA" id="ARBA00023163"/>
    </source>
</evidence>
<keyword evidence="1" id="KW-0805">Transcription regulation</keyword>
<dbReference type="SUPFAM" id="SSF48498">
    <property type="entry name" value="Tetracyclin repressor-like, C-terminal domain"/>
    <property type="match status" value="1"/>
</dbReference>
<proteinExistence type="predicted"/>
<dbReference type="InterPro" id="IPR036271">
    <property type="entry name" value="Tet_transcr_reg_TetR-rel_C_sf"/>
</dbReference>
<organism evidence="6 7">
    <name type="scientific">Gordonia soli NBRC 108243</name>
    <dbReference type="NCBI Taxonomy" id="1223545"/>
    <lineage>
        <taxon>Bacteria</taxon>
        <taxon>Bacillati</taxon>
        <taxon>Actinomycetota</taxon>
        <taxon>Actinomycetes</taxon>
        <taxon>Mycobacteriales</taxon>
        <taxon>Gordoniaceae</taxon>
        <taxon>Gordonia</taxon>
    </lineage>
</organism>
<evidence type="ECO:0000256" key="2">
    <source>
        <dbReference type="ARBA" id="ARBA00023125"/>
    </source>
</evidence>
<reference evidence="6 7" key="1">
    <citation type="submission" date="2013-01" db="EMBL/GenBank/DDBJ databases">
        <title>Whole genome shotgun sequence of Gordonia soli NBRC 108243.</title>
        <authorList>
            <person name="Isaki-Nakamura S."/>
            <person name="Hosoyama A."/>
            <person name="Tsuchikane K."/>
            <person name="Ando Y."/>
            <person name="Baba S."/>
            <person name="Ohji S."/>
            <person name="Hamada M."/>
            <person name="Tamura T."/>
            <person name="Yamazoe A."/>
            <person name="Yamazaki S."/>
            <person name="Fujita N."/>
        </authorList>
    </citation>
    <scope>NUCLEOTIDE SEQUENCE [LARGE SCALE GENOMIC DNA]</scope>
    <source>
        <strain evidence="6 7">NBRC 108243</strain>
    </source>
</reference>
<gene>
    <name evidence="6" type="ORF">GS4_17_00210</name>
</gene>
<accession>M0QJ26</accession>
<comment type="caution">
    <text evidence="6">The sequence shown here is derived from an EMBL/GenBank/DDBJ whole genome shotgun (WGS) entry which is preliminary data.</text>
</comment>
<evidence type="ECO:0000313" key="7">
    <source>
        <dbReference type="Proteomes" id="UP000011666"/>
    </source>
</evidence>
<feature type="domain" description="HTH tetR-type" evidence="5">
    <location>
        <begin position="1"/>
        <end position="54"/>
    </location>
</feature>
<dbReference type="EMBL" id="BANX01000017">
    <property type="protein sequence ID" value="GAC68635.1"/>
    <property type="molecule type" value="Genomic_DNA"/>
</dbReference>
<dbReference type="STRING" id="1223545.GS4_17_00210"/>
<feature type="DNA-binding region" description="H-T-H motif" evidence="4">
    <location>
        <begin position="17"/>
        <end position="36"/>
    </location>
</feature>
<dbReference type="InterPro" id="IPR001647">
    <property type="entry name" value="HTH_TetR"/>
</dbReference>